<dbReference type="SUPFAM" id="SSF53300">
    <property type="entry name" value="vWA-like"/>
    <property type="match status" value="1"/>
</dbReference>
<feature type="compositionally biased region" description="Acidic residues" evidence="1">
    <location>
        <begin position="327"/>
        <end position="337"/>
    </location>
</feature>
<organism evidence="3 4">
    <name type="scientific">Pollutimonas thiosulfatoxidans</name>
    <dbReference type="NCBI Taxonomy" id="2028345"/>
    <lineage>
        <taxon>Bacteria</taxon>
        <taxon>Pseudomonadati</taxon>
        <taxon>Pseudomonadota</taxon>
        <taxon>Betaproteobacteria</taxon>
        <taxon>Burkholderiales</taxon>
        <taxon>Alcaligenaceae</taxon>
        <taxon>Pollutimonas</taxon>
    </lineage>
</organism>
<dbReference type="InterPro" id="IPR036465">
    <property type="entry name" value="vWFA_dom_sf"/>
</dbReference>
<gene>
    <name evidence="3" type="ORF">CKA81_00280</name>
</gene>
<dbReference type="Proteomes" id="UP000283474">
    <property type="component" value="Chromosome"/>
</dbReference>
<evidence type="ECO:0000313" key="4">
    <source>
        <dbReference type="Proteomes" id="UP000283474"/>
    </source>
</evidence>
<dbReference type="PANTHER" id="PTHR41248:SF1">
    <property type="entry name" value="NORD PROTEIN"/>
    <property type="match status" value="1"/>
</dbReference>
<dbReference type="RefSeq" id="WP_128353504.1">
    <property type="nucleotide sequence ID" value="NZ_CP022987.1"/>
</dbReference>
<dbReference type="InterPro" id="IPR051928">
    <property type="entry name" value="NorD/CobT"/>
</dbReference>
<evidence type="ECO:0000313" key="3">
    <source>
        <dbReference type="EMBL" id="QAA92458.1"/>
    </source>
</evidence>
<protein>
    <recommendedName>
        <fullName evidence="2">VWFA domain-containing protein</fullName>
    </recommendedName>
</protein>
<proteinExistence type="predicted"/>
<dbReference type="InterPro" id="IPR002035">
    <property type="entry name" value="VWF_A"/>
</dbReference>
<feature type="region of interest" description="Disordered" evidence="1">
    <location>
        <begin position="260"/>
        <end position="378"/>
    </location>
</feature>
<dbReference type="Pfam" id="PF00092">
    <property type="entry name" value="VWA"/>
    <property type="match status" value="1"/>
</dbReference>
<dbReference type="Gene3D" id="3.40.50.410">
    <property type="entry name" value="von Willebrand factor, type A domain"/>
    <property type="match status" value="1"/>
</dbReference>
<name>A0A410G808_9BURK</name>
<reference evidence="3 4" key="1">
    <citation type="submission" date="2017-08" db="EMBL/GenBank/DDBJ databases">
        <authorList>
            <person name="Park S.-J."/>
            <person name="Kim H."/>
        </authorList>
    </citation>
    <scope>NUCLEOTIDE SEQUENCE [LARGE SCALE GENOMIC DNA]</scope>
    <source>
        <strain evidence="4">ye3</strain>
    </source>
</reference>
<dbReference type="OrthoDB" id="9758211at2"/>
<sequence>MAEAEDVITDVARHATIYARELWRRQRGPIHTPPPVELSDVAERLDLLIGAAFGSSYPLRAAQTPAIPSLLLRIFRRHDMPQGRTPLPATNGACLWLPPDVQTTDLNLAMQRYRAMALRLAMLARRGSAAAAAGISCPRTRGVYLLLEGMACDEAIASLLPGSRDSLNALRLWCLADRPDIHRVPPACRALEQLVQTVLQAPVGQPVPGLPWCRDAQASAASAALIAESQQAREATQGKPHTHALYKDYWTGDLLPPAAPEAVEIQPGPDDAGQPERPRSARMPRRPKERQAQPDEDDRPQGVWMVQTGPPLEQAEDPMGMQRPADRDEDTAAEEFADALSELPEARLVSTPGKAREVLLSDDPPDKRSRLQQQSSAKTGLELRYPEWDYRQQGYRHPGATVHLTPAIHGPQAWIDETLARHHALLDTIRKRFEMLQAERLWLRRRLDGDDIDLDACLDAFADVRAGLPMPQALYKQQRPQARDLAIVLLIDISGSTDSWLTANKRIIDVEREALLLVSIALEKMGAPYCIQAFSGEGPRGVTVNIVKDFDEAYGGEVALRIAGLEPQYYTRAGAALRHASATLMQQNAQHRLLLLLSDGKPNDVDEYEGQYGVQDMRRAVDEAKRQGIFPFCLTIDRQAASYLPAIFGARQYALLHKPEALPTVLLDWMRRLLSV</sequence>
<dbReference type="AlphaFoldDB" id="A0A410G808"/>
<dbReference type="EMBL" id="CP022987">
    <property type="protein sequence ID" value="QAA92458.1"/>
    <property type="molecule type" value="Genomic_DNA"/>
</dbReference>
<dbReference type="KEGG" id="pus:CKA81_00280"/>
<keyword evidence="4" id="KW-1185">Reference proteome</keyword>
<accession>A0A410G808</accession>
<evidence type="ECO:0000256" key="1">
    <source>
        <dbReference type="SAM" id="MobiDB-lite"/>
    </source>
</evidence>
<dbReference type="CDD" id="cd01454">
    <property type="entry name" value="vWA_norD_type"/>
    <property type="match status" value="1"/>
</dbReference>
<dbReference type="PANTHER" id="PTHR41248">
    <property type="entry name" value="NORD PROTEIN"/>
    <property type="match status" value="1"/>
</dbReference>
<feature type="compositionally biased region" description="Basic and acidic residues" evidence="1">
    <location>
        <begin position="354"/>
        <end position="369"/>
    </location>
</feature>
<feature type="domain" description="VWFA" evidence="2">
    <location>
        <begin position="484"/>
        <end position="667"/>
    </location>
</feature>
<dbReference type="SMART" id="SM00327">
    <property type="entry name" value="VWA"/>
    <property type="match status" value="1"/>
</dbReference>
<evidence type="ECO:0000259" key="2">
    <source>
        <dbReference type="SMART" id="SM00327"/>
    </source>
</evidence>